<reference evidence="2 3" key="1">
    <citation type="journal article" date="2007" name="Proc. Natl. Acad. Sci. U.S.A.">
        <title>Independent sorting-out of thousands of duplicated gene pairs in two yeast species descended from a whole-genome duplication.</title>
        <authorList>
            <person name="Scannell D.R."/>
            <person name="Frank A.C."/>
            <person name="Conant G.C."/>
            <person name="Byrne K.P."/>
            <person name="Woolfit M."/>
            <person name="Wolfe K.H."/>
        </authorList>
    </citation>
    <scope>NUCLEOTIDE SEQUENCE [LARGE SCALE GENOMIC DNA]</scope>
    <source>
        <strain evidence="3">ATCC 22028 / DSM 70294 / BCRC 21397 / CBS 2163 / NBRC 10782 / NRRL Y-8283 / UCD 57-17</strain>
    </source>
</reference>
<dbReference type="AlphaFoldDB" id="A7TL45"/>
<accession>A7TL45</accession>
<evidence type="ECO:0008006" key="4">
    <source>
        <dbReference type="Google" id="ProtNLM"/>
    </source>
</evidence>
<evidence type="ECO:0000256" key="1">
    <source>
        <dbReference type="ARBA" id="ARBA00061469"/>
    </source>
</evidence>
<comment type="similarity">
    <text evidence="1">Belongs to the GID4/VID24 family.</text>
</comment>
<organism evidence="3">
    <name type="scientific">Vanderwaltozyma polyspora (strain ATCC 22028 / DSM 70294 / BCRC 21397 / CBS 2163 / NBRC 10782 / NRRL Y-8283 / UCD 57-17)</name>
    <name type="common">Kluyveromyces polysporus</name>
    <dbReference type="NCBI Taxonomy" id="436907"/>
    <lineage>
        <taxon>Eukaryota</taxon>
        <taxon>Fungi</taxon>
        <taxon>Dikarya</taxon>
        <taxon>Ascomycota</taxon>
        <taxon>Saccharomycotina</taxon>
        <taxon>Saccharomycetes</taxon>
        <taxon>Saccharomycetales</taxon>
        <taxon>Saccharomycetaceae</taxon>
        <taxon>Vanderwaltozyma</taxon>
    </lineage>
</organism>
<dbReference type="Pfam" id="PF09783">
    <property type="entry name" value="Vac_ImportDeg"/>
    <property type="match status" value="1"/>
</dbReference>
<dbReference type="EMBL" id="DS480412">
    <property type="protein sequence ID" value="EDO17008.1"/>
    <property type="molecule type" value="Genomic_DNA"/>
</dbReference>
<dbReference type="OMA" id="PENYINQ"/>
<dbReference type="PANTHER" id="PTHR14534:SF3">
    <property type="entry name" value="GID COMPLEX SUBUNIT 4 HOMOLOG"/>
    <property type="match status" value="1"/>
</dbReference>
<dbReference type="GO" id="GO:0006623">
    <property type="term" value="P:protein targeting to vacuole"/>
    <property type="evidence" value="ECO:0007669"/>
    <property type="project" value="EnsemblFungi"/>
</dbReference>
<proteinExistence type="inferred from homology"/>
<name>A7TL45_VANPO</name>
<evidence type="ECO:0000313" key="3">
    <source>
        <dbReference type="Proteomes" id="UP000000267"/>
    </source>
</evidence>
<dbReference type="Proteomes" id="UP000000267">
    <property type="component" value="Unassembled WGS sequence"/>
</dbReference>
<dbReference type="GO" id="GO:0034657">
    <property type="term" value="C:GID complex"/>
    <property type="evidence" value="ECO:0007669"/>
    <property type="project" value="EnsemblFungi"/>
</dbReference>
<dbReference type="GO" id="GO:0005773">
    <property type="term" value="C:vacuole"/>
    <property type="evidence" value="ECO:0007669"/>
    <property type="project" value="GOC"/>
</dbReference>
<dbReference type="eggNOG" id="KOG4635">
    <property type="taxonomic scope" value="Eukaryota"/>
</dbReference>
<keyword evidence="3" id="KW-1185">Reference proteome</keyword>
<dbReference type="InParanoid" id="A7TL45"/>
<gene>
    <name evidence="2" type="ORF">Kpol_1065p23</name>
</gene>
<dbReference type="PANTHER" id="PTHR14534">
    <property type="entry name" value="VACUOLAR IMPORT AND DEGRADATION PROTEIN 24"/>
    <property type="match status" value="1"/>
</dbReference>
<dbReference type="GeneID" id="5545180"/>
<dbReference type="KEGG" id="vpo:Kpol_1065p23"/>
<sequence>MINKSLESSKLANKKSLNHQKLVNNDLFEVLPVPSEVYENNLNLSLGLKKNVSNDSDDIYKCSIKDSIDSLNYYNNNRSPSPSTTPISATAHLSNKKLINTDNSSYSSNHVNEYPIESIDDFSINQTNFLTSGYTFNGYQISGYKKYQVTVTLNTVNLPSVSNPNSGNTLLQPHITGLLSIKGLTNQYPEISTFFEAYVVTSNSCTTDKLDSNFGFLSSSWSTHESLDPFKADDQTDIEHWSNFSSFHQLFPGNKKQPSSSKSNDAQSMIDGTALLTPENYINQRYIFMRWKEKFLVPYELNNSIEGASFDGYYYIVHDQLTGSFKGYYYHKNAERFQQLELVPDFKKSNVHSNSSFEFA</sequence>
<dbReference type="GO" id="GO:0031410">
    <property type="term" value="C:cytoplasmic vesicle"/>
    <property type="evidence" value="ECO:0007669"/>
    <property type="project" value="EnsemblFungi"/>
</dbReference>
<dbReference type="InterPro" id="IPR018618">
    <property type="entry name" value="GID4/10-like"/>
</dbReference>
<dbReference type="RefSeq" id="XP_001644866.1">
    <property type="nucleotide sequence ID" value="XM_001644816.1"/>
</dbReference>
<dbReference type="HOGENOM" id="CLU_028759_3_0_1"/>
<dbReference type="STRING" id="436907.A7TL45"/>
<dbReference type="PhylomeDB" id="A7TL45"/>
<dbReference type="FunCoup" id="A7TL45">
    <property type="interactions" value="345"/>
</dbReference>
<protein>
    <recommendedName>
        <fullName evidence="4">Vacuolar import and degradation protein 24</fullName>
    </recommendedName>
</protein>
<evidence type="ECO:0000313" key="2">
    <source>
        <dbReference type="EMBL" id="EDO17008.1"/>
    </source>
</evidence>
<dbReference type="GO" id="GO:0071596">
    <property type="term" value="P:ubiquitin-dependent protein catabolic process via the N-end rule pathway"/>
    <property type="evidence" value="ECO:0007669"/>
    <property type="project" value="EnsemblFungi"/>
</dbReference>
<dbReference type="OrthoDB" id="62at2759"/>
<dbReference type="GO" id="GO:0045721">
    <property type="term" value="P:negative regulation of gluconeogenesis"/>
    <property type="evidence" value="ECO:0007669"/>
    <property type="project" value="EnsemblFungi"/>
</dbReference>
<dbReference type="GO" id="GO:0007039">
    <property type="term" value="P:protein catabolic process in the vacuole"/>
    <property type="evidence" value="ECO:0007669"/>
    <property type="project" value="EnsemblFungi"/>
</dbReference>